<evidence type="ECO:0000313" key="1">
    <source>
        <dbReference type="EnsemblMetazoa" id="ENSAATROPP011402"/>
    </source>
</evidence>
<dbReference type="AlphaFoldDB" id="A0AAG5DJD6"/>
<protein>
    <submittedName>
        <fullName evidence="1">Uncharacterized protein</fullName>
    </submittedName>
</protein>
<organism evidence="1 2">
    <name type="scientific">Anopheles atroparvus</name>
    <name type="common">European mosquito</name>
    <dbReference type="NCBI Taxonomy" id="41427"/>
    <lineage>
        <taxon>Eukaryota</taxon>
        <taxon>Metazoa</taxon>
        <taxon>Ecdysozoa</taxon>
        <taxon>Arthropoda</taxon>
        <taxon>Hexapoda</taxon>
        <taxon>Insecta</taxon>
        <taxon>Pterygota</taxon>
        <taxon>Neoptera</taxon>
        <taxon>Endopterygota</taxon>
        <taxon>Diptera</taxon>
        <taxon>Nematocera</taxon>
        <taxon>Culicoidea</taxon>
        <taxon>Culicidae</taxon>
        <taxon>Anophelinae</taxon>
        <taxon>Anopheles</taxon>
    </lineage>
</organism>
<name>A0AAG5DJD6_ANOAO</name>
<evidence type="ECO:0000313" key="2">
    <source>
        <dbReference type="Proteomes" id="UP000075880"/>
    </source>
</evidence>
<sequence>MASPFIAPIIYCSINYSLNDEWRLERMAYGLWQALRTEKRKLPAEKFKE</sequence>
<accession>A0AAG5DJD6</accession>
<dbReference type="Proteomes" id="UP000075880">
    <property type="component" value="Unassembled WGS sequence"/>
</dbReference>
<keyword evidence="2" id="KW-1185">Reference proteome</keyword>
<dbReference type="EnsemblMetazoa" id="ENSAATROPT012561">
    <property type="protein sequence ID" value="ENSAATROPP011402"/>
    <property type="gene ID" value="ENSAATROPG010219"/>
</dbReference>
<proteinExistence type="predicted"/>
<reference evidence="1" key="1">
    <citation type="submission" date="2024-04" db="UniProtKB">
        <authorList>
            <consortium name="EnsemblMetazoa"/>
        </authorList>
    </citation>
    <scope>IDENTIFICATION</scope>
    <source>
        <strain evidence="1">EBRO</strain>
    </source>
</reference>